<gene>
    <name evidence="7" type="ORF">P7680_04215</name>
</gene>
<keyword evidence="7" id="KW-0489">Methyltransferase</keyword>
<accession>A0ABT6G857</accession>
<evidence type="ECO:0000256" key="5">
    <source>
        <dbReference type="SAM" id="MobiDB-lite"/>
    </source>
</evidence>
<evidence type="ECO:0000313" key="8">
    <source>
        <dbReference type="Proteomes" id="UP001529180"/>
    </source>
</evidence>
<evidence type="ECO:0000256" key="6">
    <source>
        <dbReference type="SAM" id="Phobius"/>
    </source>
</evidence>
<dbReference type="EMBL" id="JARSBO010000002">
    <property type="protein sequence ID" value="MDG4718188.1"/>
    <property type="molecule type" value="Genomic_DNA"/>
</dbReference>
<dbReference type="Gene3D" id="1.20.120.1630">
    <property type="match status" value="1"/>
</dbReference>
<organism evidence="7 8">
    <name type="scientific">Thalassospira aquimaris</name>
    <dbReference type="NCBI Taxonomy" id="3037796"/>
    <lineage>
        <taxon>Bacteria</taxon>
        <taxon>Pseudomonadati</taxon>
        <taxon>Pseudomonadota</taxon>
        <taxon>Alphaproteobacteria</taxon>
        <taxon>Rhodospirillales</taxon>
        <taxon>Thalassospiraceae</taxon>
        <taxon>Thalassospira</taxon>
    </lineage>
</organism>
<dbReference type="Proteomes" id="UP001529180">
    <property type="component" value="Unassembled WGS sequence"/>
</dbReference>
<evidence type="ECO:0000256" key="1">
    <source>
        <dbReference type="ARBA" id="ARBA00004127"/>
    </source>
</evidence>
<evidence type="ECO:0000256" key="4">
    <source>
        <dbReference type="ARBA" id="ARBA00023136"/>
    </source>
</evidence>
<feature type="transmembrane region" description="Helical" evidence="6">
    <location>
        <begin position="34"/>
        <end position="53"/>
    </location>
</feature>
<protein>
    <submittedName>
        <fullName evidence="7">Isoprenylcysteine carboxylmethyltransferase family protein</fullName>
        <ecNumber evidence="7">2.1.1.100</ecNumber>
        <ecNumber evidence="7">2.1.1.334</ecNumber>
    </submittedName>
</protein>
<comment type="caution">
    <text evidence="7">The sequence shown here is derived from an EMBL/GenBank/DDBJ whole genome shotgun (WGS) entry which is preliminary data.</text>
</comment>
<keyword evidence="2 6" id="KW-0812">Transmembrane</keyword>
<name>A0ABT6G857_9PROT</name>
<dbReference type="Pfam" id="PF04191">
    <property type="entry name" value="PEMT"/>
    <property type="match status" value="1"/>
</dbReference>
<dbReference type="PANTHER" id="PTHR12714">
    <property type="entry name" value="PROTEIN-S ISOPRENYLCYSTEINE O-METHYLTRANSFERASE"/>
    <property type="match status" value="1"/>
</dbReference>
<dbReference type="EC" id="2.1.1.100" evidence="7"/>
<evidence type="ECO:0000256" key="3">
    <source>
        <dbReference type="ARBA" id="ARBA00022989"/>
    </source>
</evidence>
<proteinExistence type="predicted"/>
<sequence length="223" mass="24928">MSEPVTSGRSGSPAAVARARSDDLQHIQRRRKQIIRLGAAALLALAVTSQAVLPPDSLGRDMIEGIGIAAIVLCIFGRGWCALYIGGRKKTELVMTGPYSMCRNPLYVFSIIGAFGAGAQSGSIMMALIFAIGCWWVFRSVVRHEERLLRDRFGVVFARYENYTPRFRPTWYRWQDEETLVCHPSLYLCTMRDALWFLISVPVFAGVKLMQELGLVTPLIMLP</sequence>
<reference evidence="7 8" key="1">
    <citation type="submission" date="2023-03" db="EMBL/GenBank/DDBJ databases">
        <title>Strain FZY0004 represents a novel species in the genus Thalassospira isolated from seawater.</title>
        <authorList>
            <person name="Fu Z.-Y."/>
        </authorList>
    </citation>
    <scope>NUCLEOTIDE SEQUENCE [LARGE SCALE GENOMIC DNA]</scope>
    <source>
        <strain evidence="7 8">FZY0004</strain>
    </source>
</reference>
<keyword evidence="4 6" id="KW-0472">Membrane</keyword>
<comment type="subcellular location">
    <subcellularLocation>
        <location evidence="1">Endomembrane system</location>
        <topology evidence="1">Multi-pass membrane protein</topology>
    </subcellularLocation>
</comment>
<feature type="transmembrane region" description="Helical" evidence="6">
    <location>
        <begin position="106"/>
        <end position="138"/>
    </location>
</feature>
<dbReference type="GO" id="GO:0032259">
    <property type="term" value="P:methylation"/>
    <property type="evidence" value="ECO:0007669"/>
    <property type="project" value="UniProtKB-KW"/>
</dbReference>
<dbReference type="InterPro" id="IPR007318">
    <property type="entry name" value="Phopholipid_MeTrfase"/>
</dbReference>
<feature type="transmembrane region" description="Helical" evidence="6">
    <location>
        <begin position="65"/>
        <end position="85"/>
    </location>
</feature>
<keyword evidence="8" id="KW-1185">Reference proteome</keyword>
<dbReference type="RefSeq" id="WP_114101885.1">
    <property type="nucleotide sequence ID" value="NZ_JARSBO010000002.1"/>
</dbReference>
<dbReference type="EC" id="2.1.1.334" evidence="7"/>
<feature type="compositionally biased region" description="Polar residues" evidence="5">
    <location>
        <begin position="1"/>
        <end position="10"/>
    </location>
</feature>
<keyword evidence="7" id="KW-0808">Transferase</keyword>
<dbReference type="GO" id="GO:0004671">
    <property type="term" value="F:protein C-terminal S-isoprenylcysteine carboxyl O-methyltransferase activity"/>
    <property type="evidence" value="ECO:0007669"/>
    <property type="project" value="UniProtKB-EC"/>
</dbReference>
<dbReference type="PANTHER" id="PTHR12714:SF9">
    <property type="entry name" value="PROTEIN-S-ISOPRENYLCYSTEINE O-METHYLTRANSFERASE"/>
    <property type="match status" value="1"/>
</dbReference>
<evidence type="ECO:0000313" key="7">
    <source>
        <dbReference type="EMBL" id="MDG4718188.1"/>
    </source>
</evidence>
<feature type="region of interest" description="Disordered" evidence="5">
    <location>
        <begin position="1"/>
        <end position="23"/>
    </location>
</feature>
<evidence type="ECO:0000256" key="2">
    <source>
        <dbReference type="ARBA" id="ARBA00022692"/>
    </source>
</evidence>
<keyword evidence="3 6" id="KW-1133">Transmembrane helix</keyword>